<gene>
    <name evidence="8" type="ORF">EC844_109117</name>
</gene>
<dbReference type="PROSITE" id="PS00687">
    <property type="entry name" value="ALDEHYDE_DEHYDR_GLU"/>
    <property type="match status" value="1"/>
</dbReference>
<feature type="compositionally biased region" description="Polar residues" evidence="6">
    <location>
        <begin position="1"/>
        <end position="19"/>
    </location>
</feature>
<dbReference type="InterPro" id="IPR015590">
    <property type="entry name" value="Aldehyde_DH_dom"/>
</dbReference>
<evidence type="ECO:0000256" key="4">
    <source>
        <dbReference type="PROSITE-ProRule" id="PRU10007"/>
    </source>
</evidence>
<evidence type="ECO:0000313" key="9">
    <source>
        <dbReference type="Proteomes" id="UP000294963"/>
    </source>
</evidence>
<dbReference type="Gene3D" id="3.40.605.10">
    <property type="entry name" value="Aldehyde Dehydrogenase, Chain A, domain 1"/>
    <property type="match status" value="1"/>
</dbReference>
<sequence length="483" mass="51623">MHNVQLLINGQSRPASSGKTFKRISPLDGSVAAIVASASLDDVDHAIESAHRAFAEWSTLAPTERRARLLKAADLMEQRTAQFTQVGIQETGSTAAWYGFNVQLGANMLREAAAMTTQITGQLLPSDIRGNIAMGVRAPCGVVVAMAPWNAPIILAVRAIAMPLACGNTVVLKSSESSPTLHRMVAEILHESGIGNGVINVISHAAEDAAQVVSRLISHPLTKRVNFTGSTRVGKIVAQVAAQYLKPVLLELGGKSPVVILAQADLDAAVNAVVFGAFINQGQICMSTERVLVDEAISARFIEKLIDKTKTIHAGHPLTSAATLGLMESRRAAEHAHALLHDAQLKGALLPLGIQIQDTLMQPTLVINITPDMRLYTEESFAPICTIQRFNGEDEAVALANDSEFGLAAAVFSLDLAQAWSVANRIESGICHINGPTVQDEANMPFGGLKHSGYGRFGGQAAIAEFTELRWITMQTAPRHYPF</sequence>
<dbReference type="InterPro" id="IPR016163">
    <property type="entry name" value="Ald_DH_C"/>
</dbReference>
<dbReference type="PANTHER" id="PTHR42986:SF1">
    <property type="entry name" value="BENZALDEHYDE DEHYDROGENASE YFMT"/>
    <property type="match status" value="1"/>
</dbReference>
<dbReference type="AlphaFoldDB" id="A0A4R1XY93"/>
<reference evidence="8 9" key="1">
    <citation type="submission" date="2019-03" db="EMBL/GenBank/DDBJ databases">
        <title>Genomic analyses of the natural microbiome of Caenorhabditis elegans.</title>
        <authorList>
            <person name="Samuel B."/>
        </authorList>
    </citation>
    <scope>NUCLEOTIDE SEQUENCE [LARGE SCALE GENOMIC DNA]</scope>
    <source>
        <strain evidence="8 9">JUb89</strain>
    </source>
</reference>
<protein>
    <submittedName>
        <fullName evidence="8">Vanillin dehydrogenase</fullName>
    </submittedName>
</protein>
<evidence type="ECO:0000256" key="3">
    <source>
        <dbReference type="ARBA" id="ARBA00023027"/>
    </source>
</evidence>
<evidence type="ECO:0000313" key="8">
    <source>
        <dbReference type="EMBL" id="TCM67345.1"/>
    </source>
</evidence>
<dbReference type="InterPro" id="IPR016162">
    <property type="entry name" value="Ald_DH_N"/>
</dbReference>
<comment type="similarity">
    <text evidence="1 5">Belongs to the aldehyde dehydrogenase family.</text>
</comment>
<keyword evidence="9" id="KW-1185">Reference proteome</keyword>
<accession>A0A4R1XY93</accession>
<organism evidence="8 9">
    <name type="scientific">Acinetobacter calcoaceticus</name>
    <dbReference type="NCBI Taxonomy" id="471"/>
    <lineage>
        <taxon>Bacteria</taxon>
        <taxon>Pseudomonadati</taxon>
        <taxon>Pseudomonadota</taxon>
        <taxon>Gammaproteobacteria</taxon>
        <taxon>Moraxellales</taxon>
        <taxon>Moraxellaceae</taxon>
        <taxon>Acinetobacter</taxon>
        <taxon>Acinetobacter calcoaceticus/baumannii complex</taxon>
    </lineage>
</organism>
<evidence type="ECO:0000256" key="1">
    <source>
        <dbReference type="ARBA" id="ARBA00009986"/>
    </source>
</evidence>
<dbReference type="PANTHER" id="PTHR42986">
    <property type="entry name" value="BENZALDEHYDE DEHYDROGENASE YFMT"/>
    <property type="match status" value="1"/>
</dbReference>
<dbReference type="Proteomes" id="UP000294963">
    <property type="component" value="Unassembled WGS sequence"/>
</dbReference>
<feature type="domain" description="Aldehyde dehydrogenase" evidence="7">
    <location>
        <begin position="16"/>
        <end position="472"/>
    </location>
</feature>
<feature type="active site" evidence="4">
    <location>
        <position position="251"/>
    </location>
</feature>
<proteinExistence type="inferred from homology"/>
<keyword evidence="2 5" id="KW-0560">Oxidoreductase</keyword>
<comment type="caution">
    <text evidence="8">The sequence shown here is derived from an EMBL/GenBank/DDBJ whole genome shotgun (WGS) entry which is preliminary data.</text>
</comment>
<evidence type="ECO:0000256" key="5">
    <source>
        <dbReference type="RuleBase" id="RU003345"/>
    </source>
</evidence>
<evidence type="ECO:0000259" key="7">
    <source>
        <dbReference type="Pfam" id="PF00171"/>
    </source>
</evidence>
<feature type="region of interest" description="Disordered" evidence="6">
    <location>
        <begin position="1"/>
        <end position="20"/>
    </location>
</feature>
<dbReference type="SUPFAM" id="SSF53720">
    <property type="entry name" value="ALDH-like"/>
    <property type="match status" value="1"/>
</dbReference>
<dbReference type="InterPro" id="IPR016161">
    <property type="entry name" value="Ald_DH/histidinol_DH"/>
</dbReference>
<dbReference type="EMBL" id="SLVJ01000009">
    <property type="protein sequence ID" value="TCM67345.1"/>
    <property type="molecule type" value="Genomic_DNA"/>
</dbReference>
<evidence type="ECO:0000256" key="2">
    <source>
        <dbReference type="ARBA" id="ARBA00023002"/>
    </source>
</evidence>
<keyword evidence="3" id="KW-0520">NAD</keyword>
<dbReference type="OrthoDB" id="9812625at2"/>
<dbReference type="GO" id="GO:0016620">
    <property type="term" value="F:oxidoreductase activity, acting on the aldehyde or oxo group of donors, NAD or NADP as acceptor"/>
    <property type="evidence" value="ECO:0007669"/>
    <property type="project" value="InterPro"/>
</dbReference>
<dbReference type="InterPro" id="IPR029510">
    <property type="entry name" value="Ald_DH_CS_GLU"/>
</dbReference>
<evidence type="ECO:0000256" key="6">
    <source>
        <dbReference type="SAM" id="MobiDB-lite"/>
    </source>
</evidence>
<dbReference type="Gene3D" id="3.40.309.10">
    <property type="entry name" value="Aldehyde Dehydrogenase, Chain A, domain 2"/>
    <property type="match status" value="1"/>
</dbReference>
<name>A0A4R1XY93_ACICA</name>
<dbReference type="Pfam" id="PF00171">
    <property type="entry name" value="Aldedh"/>
    <property type="match status" value="1"/>
</dbReference>
<dbReference type="CDD" id="cd07105">
    <property type="entry name" value="ALDH_SaliADH"/>
    <property type="match status" value="1"/>
</dbReference>
<dbReference type="FunFam" id="3.40.605.10:FF:000007">
    <property type="entry name" value="NAD/NADP-dependent betaine aldehyde dehydrogenase"/>
    <property type="match status" value="1"/>
</dbReference>